<sequence>MATTTPTTSAAKMRTLGPGVLKSTDSTLERDFSADVTKVMLNPSNSSDDPVNFLDGSQEINVTSTWNLEATVMDDYTVGGINNWCMANAGKKVRMQFVPTKETGAMAYEFDATIQPIGIGGDVKAKNTQDISWPVSNLQSVPNNTIN</sequence>
<feature type="compositionally biased region" description="Polar residues" evidence="1">
    <location>
        <begin position="1"/>
        <end position="10"/>
    </location>
</feature>
<dbReference type="EMBL" id="SSTF01000019">
    <property type="protein sequence ID" value="THG24933.1"/>
    <property type="molecule type" value="Genomic_DNA"/>
</dbReference>
<proteinExistence type="predicted"/>
<reference evidence="2 3" key="1">
    <citation type="submission" date="2019-04" db="EMBL/GenBank/DDBJ databases">
        <title>Microbes associate with the intestines of laboratory mice.</title>
        <authorList>
            <person name="Navarre W."/>
            <person name="Wong E."/>
            <person name="Huang K.C."/>
            <person name="Tropini C."/>
            <person name="Ng K."/>
            <person name="Yu B."/>
        </authorList>
    </citation>
    <scope>NUCLEOTIDE SEQUENCE [LARGE SCALE GENOMIC DNA]</scope>
    <source>
        <strain evidence="2 3">NM87_A27A</strain>
    </source>
</reference>
<evidence type="ECO:0000313" key="3">
    <source>
        <dbReference type="Proteomes" id="UP000306798"/>
    </source>
</evidence>
<dbReference type="Proteomes" id="UP000306798">
    <property type="component" value="Unassembled WGS sequence"/>
</dbReference>
<dbReference type="AlphaFoldDB" id="A0A4S4F5D2"/>
<evidence type="ECO:0000256" key="1">
    <source>
        <dbReference type="SAM" id="MobiDB-lite"/>
    </source>
</evidence>
<comment type="caution">
    <text evidence="2">The sequence shown here is derived from an EMBL/GenBank/DDBJ whole genome shotgun (WGS) entry which is preliminary data.</text>
</comment>
<feature type="region of interest" description="Disordered" evidence="1">
    <location>
        <begin position="1"/>
        <end position="21"/>
    </location>
</feature>
<evidence type="ECO:0000313" key="2">
    <source>
        <dbReference type="EMBL" id="THG24933.1"/>
    </source>
</evidence>
<name>A0A4S4F5D2_9BIFI</name>
<evidence type="ECO:0008006" key="4">
    <source>
        <dbReference type="Google" id="ProtNLM"/>
    </source>
</evidence>
<dbReference type="RefSeq" id="WP_136511482.1">
    <property type="nucleotide sequence ID" value="NZ_SSTF01000019.1"/>
</dbReference>
<gene>
    <name evidence="2" type="ORF">E5991_06955</name>
</gene>
<organism evidence="2 3">
    <name type="scientific">Bifidobacterium pseudolongum</name>
    <dbReference type="NCBI Taxonomy" id="1694"/>
    <lineage>
        <taxon>Bacteria</taxon>
        <taxon>Bacillati</taxon>
        <taxon>Actinomycetota</taxon>
        <taxon>Actinomycetes</taxon>
        <taxon>Bifidobacteriales</taxon>
        <taxon>Bifidobacteriaceae</taxon>
        <taxon>Bifidobacterium</taxon>
    </lineage>
</organism>
<protein>
    <recommendedName>
        <fullName evidence="4">Phage tail protein</fullName>
    </recommendedName>
</protein>
<accession>A0A4S4F5D2</accession>